<gene>
    <name evidence="2" type="ORF">TRIATDRAFT_32903</name>
</gene>
<accession>G9P2D8</accession>
<sequence length="177" mass="18851">MPSNTRAFAWSSLLSVALAQTATLQFFNEDTVCASGLFAECMNLPPGECCFIGSLATCANWQADNGADGIASWFLANNENQCGIIIVSAANNVCVCPDGDPIISAGNWAVVEGAIDENEDCNPVGPDVFGWKEENGATWRLHQKDNTAVFDQVAEAIANNSTDQHIGDLIKEHGVKN</sequence>
<dbReference type="OMA" id="ENESTWM"/>
<evidence type="ECO:0000313" key="3">
    <source>
        <dbReference type="Proteomes" id="UP000005426"/>
    </source>
</evidence>
<dbReference type="OrthoDB" id="4897014at2759"/>
<dbReference type="HOGENOM" id="CLU_1518063_0_0_1"/>
<dbReference type="KEGG" id="tatv:25783820"/>
<protein>
    <submittedName>
        <fullName evidence="2">Uncharacterized protein</fullName>
    </submittedName>
</protein>
<keyword evidence="3" id="KW-1185">Reference proteome</keyword>
<reference evidence="2 3" key="1">
    <citation type="journal article" date="2011" name="Genome Biol.">
        <title>Comparative genome sequence analysis underscores mycoparasitism as the ancestral life style of Trichoderma.</title>
        <authorList>
            <person name="Kubicek C.P."/>
            <person name="Herrera-Estrella A."/>
            <person name="Seidl-Seiboth V."/>
            <person name="Martinez D.A."/>
            <person name="Druzhinina I.S."/>
            <person name="Thon M."/>
            <person name="Zeilinger S."/>
            <person name="Casas-Flores S."/>
            <person name="Horwitz B.A."/>
            <person name="Mukherjee P.K."/>
            <person name="Mukherjee M."/>
            <person name="Kredics L."/>
            <person name="Alcaraz L.D."/>
            <person name="Aerts A."/>
            <person name="Antal Z."/>
            <person name="Atanasova L."/>
            <person name="Cervantes-Badillo M.G."/>
            <person name="Challacombe J."/>
            <person name="Chertkov O."/>
            <person name="McCluskey K."/>
            <person name="Coulpier F."/>
            <person name="Deshpande N."/>
            <person name="von Doehren H."/>
            <person name="Ebbole D.J."/>
            <person name="Esquivel-Naranjo E.U."/>
            <person name="Fekete E."/>
            <person name="Flipphi M."/>
            <person name="Glaser F."/>
            <person name="Gomez-Rodriguez E.Y."/>
            <person name="Gruber S."/>
            <person name="Han C."/>
            <person name="Henrissat B."/>
            <person name="Hermosa R."/>
            <person name="Hernandez-Onate M."/>
            <person name="Karaffa L."/>
            <person name="Kosti I."/>
            <person name="Le Crom S."/>
            <person name="Lindquist E."/>
            <person name="Lucas S."/>
            <person name="Luebeck M."/>
            <person name="Luebeck P.S."/>
            <person name="Margeot A."/>
            <person name="Metz B."/>
            <person name="Misra M."/>
            <person name="Nevalainen H."/>
            <person name="Omann M."/>
            <person name="Packer N."/>
            <person name="Perrone G."/>
            <person name="Uresti-Rivera E.E."/>
            <person name="Salamov A."/>
            <person name="Schmoll M."/>
            <person name="Seiboth B."/>
            <person name="Shapiro H."/>
            <person name="Sukno S."/>
            <person name="Tamayo-Ramos J.A."/>
            <person name="Tisch D."/>
            <person name="Wiest A."/>
            <person name="Wilkinson H.H."/>
            <person name="Zhang M."/>
            <person name="Coutinho P.M."/>
            <person name="Kenerley C.M."/>
            <person name="Monte E."/>
            <person name="Baker S.E."/>
            <person name="Grigoriev I.V."/>
        </authorList>
    </citation>
    <scope>NUCLEOTIDE SEQUENCE [LARGE SCALE GENOMIC DNA]</scope>
    <source>
        <strain evidence="3">ATCC 20476 / IMI 206040</strain>
    </source>
</reference>
<dbReference type="EMBL" id="ABDG02000026">
    <property type="protein sequence ID" value="EHK43603.1"/>
    <property type="molecule type" value="Genomic_DNA"/>
</dbReference>
<name>G9P2D8_HYPAI</name>
<keyword evidence="1" id="KW-0732">Signal</keyword>
<organism evidence="2 3">
    <name type="scientific">Hypocrea atroviridis (strain ATCC 20476 / IMI 206040)</name>
    <name type="common">Trichoderma atroviride</name>
    <dbReference type="NCBI Taxonomy" id="452589"/>
    <lineage>
        <taxon>Eukaryota</taxon>
        <taxon>Fungi</taxon>
        <taxon>Dikarya</taxon>
        <taxon>Ascomycota</taxon>
        <taxon>Pezizomycotina</taxon>
        <taxon>Sordariomycetes</taxon>
        <taxon>Hypocreomycetidae</taxon>
        <taxon>Hypocreales</taxon>
        <taxon>Hypocreaceae</taxon>
        <taxon>Trichoderma</taxon>
    </lineage>
</organism>
<comment type="caution">
    <text evidence="2">The sequence shown here is derived from an EMBL/GenBank/DDBJ whole genome shotgun (WGS) entry which is preliminary data.</text>
</comment>
<dbReference type="Proteomes" id="UP000005426">
    <property type="component" value="Unassembled WGS sequence"/>
</dbReference>
<evidence type="ECO:0000313" key="2">
    <source>
        <dbReference type="EMBL" id="EHK43603.1"/>
    </source>
</evidence>
<dbReference type="eggNOG" id="ENOG502RM5H">
    <property type="taxonomic scope" value="Eukaryota"/>
</dbReference>
<evidence type="ECO:0000256" key="1">
    <source>
        <dbReference type="SAM" id="SignalP"/>
    </source>
</evidence>
<dbReference type="AlphaFoldDB" id="G9P2D8"/>
<feature type="chain" id="PRO_5003525087" evidence="1">
    <location>
        <begin position="20"/>
        <end position="177"/>
    </location>
</feature>
<proteinExistence type="predicted"/>
<dbReference type="GeneID" id="25783820"/>
<feature type="signal peptide" evidence="1">
    <location>
        <begin position="1"/>
        <end position="19"/>
    </location>
</feature>